<name>A0ACB7Z5W8_9ERIC</name>
<comment type="caution">
    <text evidence="1">The sequence shown here is derived from an EMBL/GenBank/DDBJ whole genome shotgun (WGS) entry which is preliminary data.</text>
</comment>
<reference evidence="1 2" key="1">
    <citation type="journal article" date="2021" name="Hortic Res">
        <title>High-quality reference genome and annotation aids understanding of berry development for evergreen blueberry (Vaccinium darrowii).</title>
        <authorList>
            <person name="Yu J."/>
            <person name="Hulse-Kemp A.M."/>
            <person name="Babiker E."/>
            <person name="Staton M."/>
        </authorList>
    </citation>
    <scope>NUCLEOTIDE SEQUENCE [LARGE SCALE GENOMIC DNA]</scope>
    <source>
        <strain evidence="2">cv. NJ 8807/NJ 8810</strain>
        <tissue evidence="1">Young leaf</tissue>
    </source>
</reference>
<proteinExistence type="predicted"/>
<organism evidence="1 2">
    <name type="scientific">Vaccinium darrowii</name>
    <dbReference type="NCBI Taxonomy" id="229202"/>
    <lineage>
        <taxon>Eukaryota</taxon>
        <taxon>Viridiplantae</taxon>
        <taxon>Streptophyta</taxon>
        <taxon>Embryophyta</taxon>
        <taxon>Tracheophyta</taxon>
        <taxon>Spermatophyta</taxon>
        <taxon>Magnoliopsida</taxon>
        <taxon>eudicotyledons</taxon>
        <taxon>Gunneridae</taxon>
        <taxon>Pentapetalae</taxon>
        <taxon>asterids</taxon>
        <taxon>Ericales</taxon>
        <taxon>Ericaceae</taxon>
        <taxon>Vaccinioideae</taxon>
        <taxon>Vaccinieae</taxon>
        <taxon>Vaccinium</taxon>
    </lineage>
</organism>
<evidence type="ECO:0000313" key="2">
    <source>
        <dbReference type="Proteomes" id="UP000828048"/>
    </source>
</evidence>
<protein>
    <submittedName>
        <fullName evidence="1">Uncharacterized protein</fullName>
    </submittedName>
</protein>
<dbReference type="Proteomes" id="UP000828048">
    <property type="component" value="Chromosome 4"/>
</dbReference>
<dbReference type="EMBL" id="CM037154">
    <property type="protein sequence ID" value="KAH7860732.1"/>
    <property type="molecule type" value="Genomic_DNA"/>
</dbReference>
<evidence type="ECO:0000313" key="1">
    <source>
        <dbReference type="EMBL" id="KAH7860732.1"/>
    </source>
</evidence>
<accession>A0ACB7Z5W8</accession>
<keyword evidence="2" id="KW-1185">Reference proteome</keyword>
<sequence length="94" mass="10539">MSCVRKVFDEMTKRSQVSWTALICGYARKGDMDSARELFDKSPKKDSAAYNGLVEEGKMWFKAMGEFGLTPKTEHYGCMVDLLGKAGCLEEAEK</sequence>
<gene>
    <name evidence="1" type="ORF">Vadar_017337</name>
</gene>